<accession>A0A078AEK0</accession>
<name>A0A078AEK0_STYLE</name>
<feature type="region of interest" description="Disordered" evidence="1">
    <location>
        <begin position="169"/>
        <end position="202"/>
    </location>
</feature>
<dbReference type="EMBL" id="CCKQ01009232">
    <property type="protein sequence ID" value="CDW80699.1"/>
    <property type="molecule type" value="Genomic_DNA"/>
</dbReference>
<organism evidence="3 4">
    <name type="scientific">Stylonychia lemnae</name>
    <name type="common">Ciliate</name>
    <dbReference type="NCBI Taxonomy" id="5949"/>
    <lineage>
        <taxon>Eukaryota</taxon>
        <taxon>Sar</taxon>
        <taxon>Alveolata</taxon>
        <taxon>Ciliophora</taxon>
        <taxon>Intramacronucleata</taxon>
        <taxon>Spirotrichea</taxon>
        <taxon>Stichotrichia</taxon>
        <taxon>Sporadotrichida</taxon>
        <taxon>Oxytrichidae</taxon>
        <taxon>Stylonychinae</taxon>
        <taxon>Stylonychia</taxon>
    </lineage>
</organism>
<dbReference type="AlphaFoldDB" id="A0A078AEK0"/>
<keyword evidence="2" id="KW-1133">Transmembrane helix</keyword>
<proteinExistence type="predicted"/>
<keyword evidence="2" id="KW-0472">Membrane</keyword>
<protein>
    <recommendedName>
        <fullName evidence="5">Transmembrane protein</fullName>
    </recommendedName>
</protein>
<feature type="compositionally biased region" description="Polar residues" evidence="1">
    <location>
        <begin position="172"/>
        <end position="190"/>
    </location>
</feature>
<evidence type="ECO:0000313" key="4">
    <source>
        <dbReference type="Proteomes" id="UP000039865"/>
    </source>
</evidence>
<sequence>MDSCFPNPEHTQIALNEQTIKHRKLLRYLFYGEFYIIFAKLLLMGFISALFQLFSLWIIYICWATLSYCNLIFFMFSAGLDFLILLNYINAIQLSPFFTQIIYYSMLVYFAVALVVSYRAYKCFKEQHSSQFGPISQGYSPFRNGMSQYDDENRVRSTNNNTYLYQAPQGARRQQTIDPQPTQPHRNQANYRAFQGQGTRIG</sequence>
<feature type="transmembrane region" description="Helical" evidence="2">
    <location>
        <begin position="101"/>
        <end position="121"/>
    </location>
</feature>
<evidence type="ECO:0000256" key="1">
    <source>
        <dbReference type="SAM" id="MobiDB-lite"/>
    </source>
</evidence>
<dbReference type="InParanoid" id="A0A078AEK0"/>
<evidence type="ECO:0008006" key="5">
    <source>
        <dbReference type="Google" id="ProtNLM"/>
    </source>
</evidence>
<dbReference type="Proteomes" id="UP000039865">
    <property type="component" value="Unassembled WGS sequence"/>
</dbReference>
<gene>
    <name evidence="3" type="primary">Contig17837.g18957</name>
    <name evidence="3" type="ORF">STYLEM_9702</name>
</gene>
<keyword evidence="4" id="KW-1185">Reference proteome</keyword>
<feature type="transmembrane region" description="Helical" evidence="2">
    <location>
        <begin position="57"/>
        <end position="89"/>
    </location>
</feature>
<keyword evidence="2" id="KW-0812">Transmembrane</keyword>
<evidence type="ECO:0000256" key="2">
    <source>
        <dbReference type="SAM" id="Phobius"/>
    </source>
</evidence>
<reference evidence="3 4" key="1">
    <citation type="submission" date="2014-06" db="EMBL/GenBank/DDBJ databases">
        <authorList>
            <person name="Swart Estienne"/>
        </authorList>
    </citation>
    <scope>NUCLEOTIDE SEQUENCE [LARGE SCALE GENOMIC DNA]</scope>
    <source>
        <strain evidence="3 4">130c</strain>
    </source>
</reference>
<evidence type="ECO:0000313" key="3">
    <source>
        <dbReference type="EMBL" id="CDW80699.1"/>
    </source>
</evidence>
<dbReference type="OrthoDB" id="288795at2759"/>